<dbReference type="InterPro" id="IPR011116">
    <property type="entry name" value="SecA_Wing/Scaffold"/>
</dbReference>
<dbReference type="SUPFAM" id="SSF81767">
    <property type="entry name" value="Pre-protein crosslinking domain of SecA"/>
    <property type="match status" value="1"/>
</dbReference>
<comment type="subunit">
    <text evidence="12">Monomer and homodimer. Part of the essential Sec protein translocation apparatus which comprises SecA, SecYEG and auxiliary proteins SecDF. Other proteins may also be involved.</text>
</comment>
<evidence type="ECO:0000256" key="4">
    <source>
        <dbReference type="ARBA" id="ARBA00022475"/>
    </source>
</evidence>
<feature type="domain" description="SecA family profile" evidence="16">
    <location>
        <begin position="1"/>
        <end position="560"/>
    </location>
</feature>
<evidence type="ECO:0000259" key="16">
    <source>
        <dbReference type="PROSITE" id="PS51196"/>
    </source>
</evidence>
<protein>
    <recommendedName>
        <fullName evidence="12">Protein translocase subunit SecA</fullName>
        <ecNumber evidence="12">7.4.2.8</ecNumber>
    </recommendedName>
</protein>
<feature type="binding site" evidence="12">
    <location>
        <position position="482"/>
    </location>
    <ligand>
        <name>ATP</name>
        <dbReference type="ChEBI" id="CHEBI:30616"/>
    </ligand>
</feature>
<dbReference type="EMBL" id="CP097116">
    <property type="protein sequence ID" value="USS84548.1"/>
    <property type="molecule type" value="Genomic_DNA"/>
</dbReference>
<dbReference type="InterPro" id="IPR014018">
    <property type="entry name" value="SecA_motor_DEAD"/>
</dbReference>
<keyword evidence="4 12" id="KW-1003">Cell membrane</keyword>
<reference evidence="17" key="1">
    <citation type="submission" date="2022-05" db="EMBL/GenBank/DDBJ databases">
        <authorList>
            <person name="Oliphant S.A."/>
            <person name="Watson-Haigh N.S."/>
            <person name="Sumby K.M."/>
            <person name="Gardner J.M."/>
            <person name="Jiranek V."/>
        </authorList>
    </citation>
    <scope>NUCLEOTIDE SEQUENCE</scope>
    <source>
        <strain evidence="17">KI16_H9</strain>
    </source>
</reference>
<dbReference type="Proteomes" id="UP001056707">
    <property type="component" value="Chromosome"/>
</dbReference>
<dbReference type="SMART" id="SM00957">
    <property type="entry name" value="SecA_DEAD"/>
    <property type="match status" value="1"/>
</dbReference>
<evidence type="ECO:0000256" key="7">
    <source>
        <dbReference type="ARBA" id="ARBA00022840"/>
    </source>
</evidence>
<evidence type="ECO:0000259" key="14">
    <source>
        <dbReference type="PROSITE" id="PS51192"/>
    </source>
</evidence>
<keyword evidence="18" id="KW-1185">Reference proteome</keyword>
<keyword evidence="7 12" id="KW-0067">ATP-binding</keyword>
<feature type="domain" description="Helicase C-terminal" evidence="15">
    <location>
        <begin position="404"/>
        <end position="567"/>
    </location>
</feature>
<dbReference type="NCBIfam" id="NF006630">
    <property type="entry name" value="PRK09200.1"/>
    <property type="match status" value="1"/>
</dbReference>
<dbReference type="PROSITE" id="PS51196">
    <property type="entry name" value="SECA_MOTOR_DEAD"/>
    <property type="match status" value="1"/>
</dbReference>
<evidence type="ECO:0000313" key="17">
    <source>
        <dbReference type="EMBL" id="USS84548.1"/>
    </source>
</evidence>
<keyword evidence="8 12" id="KW-0653">Protein transport</keyword>
<keyword evidence="9 12" id="KW-1278">Translocase</keyword>
<dbReference type="InterPro" id="IPR044722">
    <property type="entry name" value="SecA_SF2_C"/>
</dbReference>
<dbReference type="InterPro" id="IPR036266">
    <property type="entry name" value="SecA_Wing/Scaffold_sf"/>
</dbReference>
<evidence type="ECO:0000256" key="5">
    <source>
        <dbReference type="ARBA" id="ARBA00022490"/>
    </source>
</evidence>
<evidence type="ECO:0000313" key="18">
    <source>
        <dbReference type="Proteomes" id="UP001056707"/>
    </source>
</evidence>
<dbReference type="SUPFAM" id="SSF52540">
    <property type="entry name" value="P-loop containing nucleoside triphosphate hydrolases"/>
    <property type="match status" value="2"/>
</dbReference>
<feature type="binding site" evidence="12">
    <location>
        <begin position="88"/>
        <end position="92"/>
    </location>
    <ligand>
        <name>ATP</name>
        <dbReference type="ChEBI" id="CHEBI:30616"/>
    </ligand>
</feature>
<dbReference type="InterPro" id="IPR022490">
    <property type="entry name" value="SecA2"/>
</dbReference>
<dbReference type="InterPro" id="IPR011130">
    <property type="entry name" value="SecA_preprotein_X-link_dom"/>
</dbReference>
<comment type="function">
    <text evidence="12">Part of the Sec protein translocase complex. Interacts with the SecYEG preprotein conducting channel. Has a central role in coupling the hydrolysis of ATP to the transfer of proteins into and across the cell membrane, serving as an ATP-driven molecular motor driving the stepwise translocation of polypeptide chains across the membrane.</text>
</comment>
<keyword evidence="13" id="KW-0175">Coiled coil</keyword>
<comment type="similarity">
    <text evidence="2 12">Belongs to the SecA family.</text>
</comment>
<dbReference type="PANTHER" id="PTHR30612">
    <property type="entry name" value="SECA INNER MEMBRANE COMPONENT OF SEC PROTEIN SECRETION SYSTEM"/>
    <property type="match status" value="1"/>
</dbReference>
<dbReference type="PANTHER" id="PTHR30612:SF0">
    <property type="entry name" value="CHLOROPLAST PROTEIN-TRANSPORTING ATPASE"/>
    <property type="match status" value="1"/>
</dbReference>
<evidence type="ECO:0000256" key="13">
    <source>
        <dbReference type="SAM" id="Coils"/>
    </source>
</evidence>
<dbReference type="PROSITE" id="PS51192">
    <property type="entry name" value="HELICASE_ATP_BIND_1"/>
    <property type="match status" value="1"/>
</dbReference>
<evidence type="ECO:0000256" key="8">
    <source>
        <dbReference type="ARBA" id="ARBA00022927"/>
    </source>
</evidence>
<comment type="subcellular location">
    <subcellularLocation>
        <location evidence="12">Cell membrane</location>
        <topology evidence="12">Peripheral membrane protein</topology>
        <orientation evidence="12">Cytoplasmic side</orientation>
    </subcellularLocation>
    <subcellularLocation>
        <location evidence="12">Cytoplasm</location>
    </subcellularLocation>
    <subcellularLocation>
        <location evidence="1">Membrane</location>
        <topology evidence="1">Peripheral membrane protein</topology>
    </subcellularLocation>
    <text evidence="12">Distribution is 50-50.</text>
</comment>
<dbReference type="InterPro" id="IPR036670">
    <property type="entry name" value="SecA_X-link_sf"/>
</dbReference>
<dbReference type="CDD" id="cd18803">
    <property type="entry name" value="SF2_C_secA"/>
    <property type="match status" value="1"/>
</dbReference>
<feature type="coiled-coil region" evidence="13">
    <location>
        <begin position="1"/>
        <end position="28"/>
    </location>
</feature>
<evidence type="ECO:0000256" key="2">
    <source>
        <dbReference type="ARBA" id="ARBA00007650"/>
    </source>
</evidence>
<evidence type="ECO:0000256" key="12">
    <source>
        <dbReference type="HAMAP-Rule" id="MF_01382"/>
    </source>
</evidence>
<evidence type="ECO:0000256" key="9">
    <source>
        <dbReference type="ARBA" id="ARBA00022967"/>
    </source>
</evidence>
<name>A0ABY5BN73_9LACO</name>
<dbReference type="Gene3D" id="1.10.3060.10">
    <property type="entry name" value="Helical scaffold and wing domains of SecA"/>
    <property type="match status" value="1"/>
</dbReference>
<evidence type="ECO:0000256" key="6">
    <source>
        <dbReference type="ARBA" id="ARBA00022741"/>
    </source>
</evidence>
<dbReference type="EC" id="7.4.2.8" evidence="12"/>
<dbReference type="HAMAP" id="MF_01382">
    <property type="entry name" value="SecA"/>
    <property type="match status" value="1"/>
</dbReference>
<gene>
    <name evidence="17" type="primary">secA2</name>
    <name evidence="12" type="synonym">secA</name>
    <name evidence="17" type="ORF">M3M35_04310</name>
</gene>
<evidence type="ECO:0000256" key="3">
    <source>
        <dbReference type="ARBA" id="ARBA00022448"/>
    </source>
</evidence>
<dbReference type="Gene3D" id="3.40.50.300">
    <property type="entry name" value="P-loop containing nucleotide triphosphate hydrolases"/>
    <property type="match status" value="2"/>
</dbReference>
<evidence type="ECO:0000256" key="11">
    <source>
        <dbReference type="ARBA" id="ARBA00023136"/>
    </source>
</evidence>
<evidence type="ECO:0000259" key="15">
    <source>
        <dbReference type="PROSITE" id="PS51194"/>
    </source>
</evidence>
<dbReference type="Pfam" id="PF07516">
    <property type="entry name" value="SecA_SW"/>
    <property type="match status" value="1"/>
</dbReference>
<dbReference type="NCBIfam" id="TIGR03714">
    <property type="entry name" value="secA2"/>
    <property type="match status" value="1"/>
</dbReference>
<comment type="catalytic activity">
    <reaction evidence="12">
        <text>ATP + H2O + cellular proteinSide 1 = ADP + phosphate + cellular proteinSide 2.</text>
        <dbReference type="EC" id="7.4.2.8"/>
    </reaction>
</comment>
<accession>A0ABY5BN73</accession>
<dbReference type="PROSITE" id="PS51194">
    <property type="entry name" value="HELICASE_CTER"/>
    <property type="match status" value="1"/>
</dbReference>
<dbReference type="Pfam" id="PF01043">
    <property type="entry name" value="SecA_PP_bind"/>
    <property type="match status" value="1"/>
</dbReference>
<evidence type="ECO:0000256" key="1">
    <source>
        <dbReference type="ARBA" id="ARBA00004170"/>
    </source>
</evidence>
<keyword evidence="3 12" id="KW-0813">Transport</keyword>
<dbReference type="PRINTS" id="PR00906">
    <property type="entry name" value="SECA"/>
</dbReference>
<dbReference type="InterPro" id="IPR014001">
    <property type="entry name" value="Helicase_ATP-bd"/>
</dbReference>
<dbReference type="RefSeq" id="WP_252749451.1">
    <property type="nucleotide sequence ID" value="NZ_CP097116.1"/>
</dbReference>
<dbReference type="Pfam" id="PF07517">
    <property type="entry name" value="SecA_DEAD"/>
    <property type="match status" value="1"/>
</dbReference>
<keyword evidence="5 12" id="KW-0963">Cytoplasm</keyword>
<proteinExistence type="inferred from homology"/>
<dbReference type="SMART" id="SM00958">
    <property type="entry name" value="SecA_PP_bind"/>
    <property type="match status" value="1"/>
</dbReference>
<dbReference type="SUPFAM" id="SSF81886">
    <property type="entry name" value="Helical scaffold and wing domains of SecA"/>
    <property type="match status" value="1"/>
</dbReference>
<dbReference type="CDD" id="cd17928">
    <property type="entry name" value="DEXDc_SecA"/>
    <property type="match status" value="1"/>
</dbReference>
<sequence>MHKYQTLAKKIKNRARELQNLTDQELKNQTVQFRNQIKHGSRLDDLLIEAYATVCEADRRVLGLSPYLTQIIGALVLHEGNIAEMKTGEGKTLTATMPLYLHGLIGNGVFLITANPYLARRDAEEIGKVYRWLGLTVGLGVTKDDDEDDEERDLAKIYASDIVYTTHSSLGFDYLFDNLATTPDEQYIHNLDFAIIDEIDSILLDQAQTPLIVSGAPNVKSNLYALSELMIHQLQEHVDFEKSTDGKSVWLTEDGLTHLETYAGIDDLLSEEHHNLYRHLVIALKANYLFTKDRDYVVENHEVILLDKMNGRKLPGTKLQAGLHQAIEAKEHAKISEETKGMASITYQNLFKLFQRISGMTGTALTDADEFRDTYHLDTIVIPTNRKVIRKDHPDQVYVTNQAKIEASLAKVIEISRAHRPILIETGSVSMSELYSRLLLAKGYAHNILNATSAAKENRIIKEAGNCDSITVATAMAGRGTDIKLSPQAKQNGGLYVIGTERMSSARIDNQLRGRAGRQGEPGDSMFFVSLEDKIVTENAPKWVKKFRKRVTADPNFDLSQPLASLRFKHVVDRAQGVQKNSEVSGRQQTLAFDEVAKVQRNYLYQLRNRIMRSEDLDQILKTAIRLAVLDFVDQVTSYTDVIDFIYNNIDYFFVDEAGELETNWHNPRFLTEYLMKLIQHRQTEVAQQFANEDQLAYYKRLVILKSLDLMWIEQVDALQQLKEVVSNRNWGQHKPVYEYQDEAQRSFKTMKREIYRLILKNSLLSEIVYQDDGTIKVIFV</sequence>
<dbReference type="InterPro" id="IPR000185">
    <property type="entry name" value="SecA"/>
</dbReference>
<keyword evidence="10 12" id="KW-0811">Translocation</keyword>
<feature type="domain" description="Helicase ATP-binding" evidence="14">
    <location>
        <begin position="72"/>
        <end position="236"/>
    </location>
</feature>
<dbReference type="Pfam" id="PF21090">
    <property type="entry name" value="P-loop_SecA"/>
    <property type="match status" value="1"/>
</dbReference>
<feature type="binding site" evidence="12">
    <location>
        <position position="70"/>
    </location>
    <ligand>
        <name>ATP</name>
        <dbReference type="ChEBI" id="CHEBI:30616"/>
    </ligand>
</feature>
<evidence type="ECO:0000256" key="10">
    <source>
        <dbReference type="ARBA" id="ARBA00023010"/>
    </source>
</evidence>
<dbReference type="InterPro" id="IPR027417">
    <property type="entry name" value="P-loop_NTPase"/>
</dbReference>
<organism evidence="17 18">
    <name type="scientific">Fructilactobacillus myrtifloralis</name>
    <dbReference type="NCBI Taxonomy" id="2940301"/>
    <lineage>
        <taxon>Bacteria</taxon>
        <taxon>Bacillati</taxon>
        <taxon>Bacillota</taxon>
        <taxon>Bacilli</taxon>
        <taxon>Lactobacillales</taxon>
        <taxon>Lactobacillaceae</taxon>
        <taxon>Fructilactobacillus</taxon>
    </lineage>
</organism>
<dbReference type="Gene3D" id="3.90.1440.10">
    <property type="entry name" value="SecA, preprotein cross-linking domain"/>
    <property type="match status" value="1"/>
</dbReference>
<keyword evidence="6 12" id="KW-0547">Nucleotide-binding</keyword>
<dbReference type="InterPro" id="IPR011115">
    <property type="entry name" value="SecA_DEAD"/>
</dbReference>
<dbReference type="InterPro" id="IPR001650">
    <property type="entry name" value="Helicase_C-like"/>
</dbReference>
<keyword evidence="11 12" id="KW-0472">Membrane</keyword>